<keyword evidence="10" id="KW-1185">Reference proteome</keyword>
<keyword evidence="3" id="KW-1003">Cell membrane</keyword>
<evidence type="ECO:0000256" key="4">
    <source>
        <dbReference type="ARBA" id="ARBA00022692"/>
    </source>
</evidence>
<feature type="transmembrane region" description="Helical" evidence="7">
    <location>
        <begin position="92"/>
        <end position="115"/>
    </location>
</feature>
<evidence type="ECO:0000256" key="2">
    <source>
        <dbReference type="ARBA" id="ARBA00022448"/>
    </source>
</evidence>
<dbReference type="EMBL" id="CP137640">
    <property type="protein sequence ID" value="WVX79976.1"/>
    <property type="molecule type" value="Genomic_DNA"/>
</dbReference>
<dbReference type="PANTHER" id="PTHR30151">
    <property type="entry name" value="ALKANE SULFONATE ABC TRANSPORTER-RELATED, MEMBRANE SUBUNIT"/>
    <property type="match status" value="1"/>
</dbReference>
<keyword evidence="4 7" id="KW-0812">Transmembrane</keyword>
<dbReference type="PANTHER" id="PTHR30151:SF0">
    <property type="entry name" value="ABC TRANSPORTER PERMEASE PROTEIN MJ0413-RELATED"/>
    <property type="match status" value="1"/>
</dbReference>
<dbReference type="PROSITE" id="PS50928">
    <property type="entry name" value="ABC_TM1"/>
    <property type="match status" value="1"/>
</dbReference>
<feature type="transmembrane region" description="Helical" evidence="7">
    <location>
        <begin position="63"/>
        <end position="85"/>
    </location>
</feature>
<feature type="transmembrane region" description="Helical" evidence="7">
    <location>
        <begin position="121"/>
        <end position="146"/>
    </location>
</feature>
<dbReference type="Gene3D" id="1.10.3720.10">
    <property type="entry name" value="MetI-like"/>
    <property type="match status" value="1"/>
</dbReference>
<comment type="similarity">
    <text evidence="7">Belongs to the binding-protein-dependent transport system permease family.</text>
</comment>
<evidence type="ECO:0000313" key="9">
    <source>
        <dbReference type="EMBL" id="WVX79976.1"/>
    </source>
</evidence>
<evidence type="ECO:0000256" key="6">
    <source>
        <dbReference type="ARBA" id="ARBA00023136"/>
    </source>
</evidence>
<organism evidence="9 10">
    <name type="scientific">Niallia oryzisoli</name>
    <dbReference type="NCBI Taxonomy" id="1737571"/>
    <lineage>
        <taxon>Bacteria</taxon>
        <taxon>Bacillati</taxon>
        <taxon>Bacillota</taxon>
        <taxon>Bacilli</taxon>
        <taxon>Bacillales</taxon>
        <taxon>Bacillaceae</taxon>
        <taxon>Niallia</taxon>
    </lineage>
</organism>
<dbReference type="SUPFAM" id="SSF161098">
    <property type="entry name" value="MetI-like"/>
    <property type="match status" value="1"/>
</dbReference>
<evidence type="ECO:0000256" key="7">
    <source>
        <dbReference type="RuleBase" id="RU363032"/>
    </source>
</evidence>
<evidence type="ECO:0000259" key="8">
    <source>
        <dbReference type="PROSITE" id="PS50928"/>
    </source>
</evidence>
<dbReference type="Proteomes" id="UP001357223">
    <property type="component" value="Chromosome"/>
</dbReference>
<dbReference type="CDD" id="cd06261">
    <property type="entry name" value="TM_PBP2"/>
    <property type="match status" value="1"/>
</dbReference>
<feature type="transmembrane region" description="Helical" evidence="7">
    <location>
        <begin position="213"/>
        <end position="237"/>
    </location>
</feature>
<evidence type="ECO:0000256" key="1">
    <source>
        <dbReference type="ARBA" id="ARBA00004651"/>
    </source>
</evidence>
<feature type="transmembrane region" description="Helical" evidence="7">
    <location>
        <begin position="7"/>
        <end position="25"/>
    </location>
</feature>
<proteinExistence type="inferred from homology"/>
<name>A0ABZ2C8I9_9BACI</name>
<dbReference type="Pfam" id="PF00528">
    <property type="entry name" value="BPD_transp_1"/>
    <property type="match status" value="1"/>
</dbReference>
<keyword evidence="6 7" id="KW-0472">Membrane</keyword>
<reference evidence="9 10" key="1">
    <citation type="submission" date="2023-10" db="EMBL/GenBank/DDBJ databases">
        <title>Niallia locisalis sp.nov. isolated from a salt pond sample.</title>
        <authorList>
            <person name="Li X.-J."/>
            <person name="Dong L."/>
        </authorList>
    </citation>
    <scope>NUCLEOTIDE SEQUENCE [LARGE SCALE GENOMIC DNA]</scope>
    <source>
        <strain evidence="9 10">DSM 29761</strain>
    </source>
</reference>
<comment type="subcellular location">
    <subcellularLocation>
        <location evidence="1 7">Cell membrane</location>
        <topology evidence="1 7">Multi-pass membrane protein</topology>
    </subcellularLocation>
</comment>
<sequence length="260" mass="28721">MKNLFKQYGITIFIGAAAIVAWDMLTRFGGLNPVIFPKLNEVFSVFYTAGNELFAGLMSSLKLLFPAYLGSIILGIGGGVFFGLLTRIRQILMPYVHLLSPLPPTLFVPYAIAVLPTFESASIFLIFIGTFWPIFLGTLQGVLIIDKQYLDNAKTLGLKGSDFLTKVIVPAASPYILSGAGQALTLSFLILTMAEMFGAESGMGYFIQYYTDFAYYDYVIAGMIFNCAVILIALLLFEKLKKRLLFWTNLKADNETGKSK</sequence>
<feature type="domain" description="ABC transmembrane type-1" evidence="8">
    <location>
        <begin position="57"/>
        <end position="237"/>
    </location>
</feature>
<feature type="transmembrane region" description="Helical" evidence="7">
    <location>
        <begin position="167"/>
        <end position="193"/>
    </location>
</feature>
<evidence type="ECO:0000256" key="5">
    <source>
        <dbReference type="ARBA" id="ARBA00022989"/>
    </source>
</evidence>
<evidence type="ECO:0000313" key="10">
    <source>
        <dbReference type="Proteomes" id="UP001357223"/>
    </source>
</evidence>
<dbReference type="InterPro" id="IPR000515">
    <property type="entry name" value="MetI-like"/>
</dbReference>
<evidence type="ECO:0000256" key="3">
    <source>
        <dbReference type="ARBA" id="ARBA00022475"/>
    </source>
</evidence>
<protein>
    <submittedName>
        <fullName evidence="9">ABC transporter permease subunit</fullName>
    </submittedName>
</protein>
<keyword evidence="2 7" id="KW-0813">Transport</keyword>
<accession>A0ABZ2C8I9</accession>
<keyword evidence="5 7" id="KW-1133">Transmembrane helix</keyword>
<dbReference type="InterPro" id="IPR035906">
    <property type="entry name" value="MetI-like_sf"/>
</dbReference>
<dbReference type="RefSeq" id="WP_338448907.1">
    <property type="nucleotide sequence ID" value="NZ_CP137640.1"/>
</dbReference>
<gene>
    <name evidence="9" type="ORF">R4Z09_22210</name>
</gene>